<sequence>MSQTKTSFYTGEQVDQAGEYICEAGRRTALKEGDKFPYCPVTGLDTNWYLAN</sequence>
<dbReference type="EMBL" id="JAUSSU010000008">
    <property type="protein sequence ID" value="MDQ0114511.1"/>
    <property type="molecule type" value="Genomic_DNA"/>
</dbReference>
<proteinExistence type="predicted"/>
<accession>A0ABT9U4E3</accession>
<protein>
    <submittedName>
        <fullName evidence="1">Uncharacterized protein</fullName>
    </submittedName>
</protein>
<name>A0ABT9U4E3_PAEHA</name>
<dbReference type="Proteomes" id="UP001229346">
    <property type="component" value="Unassembled WGS sequence"/>
</dbReference>
<organism evidence="1 2">
    <name type="scientific">Paenibacillus harenae</name>
    <dbReference type="NCBI Taxonomy" id="306543"/>
    <lineage>
        <taxon>Bacteria</taxon>
        <taxon>Bacillati</taxon>
        <taxon>Bacillota</taxon>
        <taxon>Bacilli</taxon>
        <taxon>Bacillales</taxon>
        <taxon>Paenibacillaceae</taxon>
        <taxon>Paenibacillus</taxon>
    </lineage>
</organism>
<evidence type="ECO:0000313" key="2">
    <source>
        <dbReference type="Proteomes" id="UP001229346"/>
    </source>
</evidence>
<dbReference type="RefSeq" id="WP_307205882.1">
    <property type="nucleotide sequence ID" value="NZ_JAUSST010000006.1"/>
</dbReference>
<comment type="caution">
    <text evidence="1">The sequence shown here is derived from an EMBL/GenBank/DDBJ whole genome shotgun (WGS) entry which is preliminary data.</text>
</comment>
<reference evidence="1 2" key="1">
    <citation type="submission" date="2023-07" db="EMBL/GenBank/DDBJ databases">
        <title>Sorghum-associated microbial communities from plants grown in Nebraska, USA.</title>
        <authorList>
            <person name="Schachtman D."/>
        </authorList>
    </citation>
    <scope>NUCLEOTIDE SEQUENCE [LARGE SCALE GENOMIC DNA]</scope>
    <source>
        <strain evidence="1 2">CC482</strain>
    </source>
</reference>
<keyword evidence="2" id="KW-1185">Reference proteome</keyword>
<evidence type="ECO:0000313" key="1">
    <source>
        <dbReference type="EMBL" id="MDQ0114511.1"/>
    </source>
</evidence>
<gene>
    <name evidence="1" type="ORF">J2T15_003967</name>
</gene>